<feature type="signal peptide" evidence="1">
    <location>
        <begin position="1"/>
        <end position="20"/>
    </location>
</feature>
<dbReference type="InterPro" id="IPR042047">
    <property type="entry name" value="SleB_dom1"/>
</dbReference>
<evidence type="ECO:0000256" key="1">
    <source>
        <dbReference type="SAM" id="SignalP"/>
    </source>
</evidence>
<dbReference type="GO" id="GO:0016787">
    <property type="term" value="F:hydrolase activity"/>
    <property type="evidence" value="ECO:0007669"/>
    <property type="project" value="UniProtKB-KW"/>
</dbReference>
<accession>A0ABU5MYU0</accession>
<keyword evidence="1" id="KW-0732">Signal</keyword>
<name>A0ABU5MYU0_9BACT</name>
<dbReference type="RefSeq" id="WP_322609139.1">
    <property type="nucleotide sequence ID" value="NZ_JARVCO010000010.1"/>
</dbReference>
<keyword evidence="3" id="KW-0378">Hydrolase</keyword>
<protein>
    <submittedName>
        <fullName evidence="3">Cell wall hydrolase</fullName>
    </submittedName>
</protein>
<feature type="domain" description="Cell wall hydrolase SleB" evidence="2">
    <location>
        <begin position="58"/>
        <end position="167"/>
    </location>
</feature>
<reference evidence="3 4" key="1">
    <citation type="journal article" date="2024" name="Appl. Environ. Microbiol.">
        <title>Pontiella agarivorans sp. nov., a novel marine anaerobic bacterium capable of degrading macroalgal polysaccharides and fixing nitrogen.</title>
        <authorList>
            <person name="Liu N."/>
            <person name="Kivenson V."/>
            <person name="Peng X."/>
            <person name="Cui Z."/>
            <person name="Lankiewicz T.S."/>
            <person name="Gosselin K.M."/>
            <person name="English C.J."/>
            <person name="Blair E.M."/>
            <person name="O'Malley M.A."/>
            <person name="Valentine D.L."/>
        </authorList>
    </citation>
    <scope>NUCLEOTIDE SEQUENCE [LARGE SCALE GENOMIC DNA]</scope>
    <source>
        <strain evidence="3 4">NLcol2</strain>
    </source>
</reference>
<dbReference type="Gene3D" id="1.10.10.2520">
    <property type="entry name" value="Cell wall hydrolase SleB, domain 1"/>
    <property type="match status" value="1"/>
</dbReference>
<keyword evidence="4" id="KW-1185">Reference proteome</keyword>
<sequence>MNNRRTATLTLTGLPLLAKAAATHSVEHTESKKEAPENFLSEETARIVSYTIYAEARGEDYEGKRAVASVIATRARLLRRTMAEICLHEKQFSCWNNIRRVPEAYALGTYTNLRDMVARADSYSLAWQLLSYNRKWDRFTHFYNPSKANPSWASKLTGIKTIGNHVFGFMEPRYMPR</sequence>
<organism evidence="3 4">
    <name type="scientific">Pontiella agarivorans</name>
    <dbReference type="NCBI Taxonomy" id="3038953"/>
    <lineage>
        <taxon>Bacteria</taxon>
        <taxon>Pseudomonadati</taxon>
        <taxon>Kiritimatiellota</taxon>
        <taxon>Kiritimatiellia</taxon>
        <taxon>Kiritimatiellales</taxon>
        <taxon>Pontiellaceae</taxon>
        <taxon>Pontiella</taxon>
    </lineage>
</organism>
<feature type="chain" id="PRO_5047220102" evidence="1">
    <location>
        <begin position="21"/>
        <end position="177"/>
    </location>
</feature>
<dbReference type="EMBL" id="JARVCO010000010">
    <property type="protein sequence ID" value="MDZ8119355.1"/>
    <property type="molecule type" value="Genomic_DNA"/>
</dbReference>
<gene>
    <name evidence="3" type="ORF">P9H32_12055</name>
</gene>
<dbReference type="Gene3D" id="6.20.240.60">
    <property type="match status" value="1"/>
</dbReference>
<evidence type="ECO:0000313" key="4">
    <source>
        <dbReference type="Proteomes" id="UP001290861"/>
    </source>
</evidence>
<dbReference type="Pfam" id="PF07486">
    <property type="entry name" value="Hydrolase_2"/>
    <property type="match status" value="1"/>
</dbReference>
<dbReference type="Proteomes" id="UP001290861">
    <property type="component" value="Unassembled WGS sequence"/>
</dbReference>
<evidence type="ECO:0000259" key="2">
    <source>
        <dbReference type="Pfam" id="PF07486"/>
    </source>
</evidence>
<comment type="caution">
    <text evidence="3">The sequence shown here is derived from an EMBL/GenBank/DDBJ whole genome shotgun (WGS) entry which is preliminary data.</text>
</comment>
<proteinExistence type="predicted"/>
<evidence type="ECO:0000313" key="3">
    <source>
        <dbReference type="EMBL" id="MDZ8119355.1"/>
    </source>
</evidence>
<dbReference type="InterPro" id="IPR011105">
    <property type="entry name" value="Cell_wall_hydrolase_SleB"/>
</dbReference>